<dbReference type="AlphaFoldDB" id="A0A7C4BEN1"/>
<dbReference type="EMBL" id="DTFF01000082">
    <property type="protein sequence ID" value="HGI88497.1"/>
    <property type="molecule type" value="Genomic_DNA"/>
</dbReference>
<evidence type="ECO:0000313" key="1">
    <source>
        <dbReference type="EMBL" id="HGI88497.1"/>
    </source>
</evidence>
<accession>A0A7C4BEN1</accession>
<proteinExistence type="predicted"/>
<gene>
    <name evidence="1" type="ORF">ENV14_08975</name>
</gene>
<name>A0A7C4BEN1_9CREN</name>
<sequence>MQRPQPAERQQELVPKPLGIHCNPTCPLFRCAKKALIVKLVSGKPVAWCTWVNDACIVHKCQYASCTTRYLLPDGRCLAAVKSGDRGEDEFMKELEKAETKENLKSLLSRRGLRKDLGIEEV</sequence>
<comment type="caution">
    <text evidence="1">The sequence shown here is derived from an EMBL/GenBank/DDBJ whole genome shotgun (WGS) entry which is preliminary data.</text>
</comment>
<protein>
    <submittedName>
        <fullName evidence="1">Uncharacterized protein</fullName>
    </submittedName>
</protein>
<organism evidence="1">
    <name type="scientific">Ignisphaera aggregans</name>
    <dbReference type="NCBI Taxonomy" id="334771"/>
    <lineage>
        <taxon>Archaea</taxon>
        <taxon>Thermoproteota</taxon>
        <taxon>Thermoprotei</taxon>
        <taxon>Desulfurococcales</taxon>
        <taxon>Desulfurococcaceae</taxon>
        <taxon>Ignisphaera</taxon>
    </lineage>
</organism>
<reference evidence="1" key="1">
    <citation type="journal article" date="2020" name="mSystems">
        <title>Genome- and Community-Level Interaction Insights into Carbon Utilization and Element Cycling Functions of Hydrothermarchaeota in Hydrothermal Sediment.</title>
        <authorList>
            <person name="Zhou Z."/>
            <person name="Liu Y."/>
            <person name="Xu W."/>
            <person name="Pan J."/>
            <person name="Luo Z.H."/>
            <person name="Li M."/>
        </authorList>
    </citation>
    <scope>NUCLEOTIDE SEQUENCE [LARGE SCALE GENOMIC DNA]</scope>
    <source>
        <strain evidence="1">SpSt-732</strain>
    </source>
</reference>